<proteinExistence type="predicted"/>
<dbReference type="WBParaSite" id="SVE_2002600.1">
    <property type="protein sequence ID" value="SVE_2002600.1"/>
    <property type="gene ID" value="SVE_2002600"/>
</dbReference>
<dbReference type="Proteomes" id="UP000035680">
    <property type="component" value="Unassembled WGS sequence"/>
</dbReference>
<sequence length="66" mass="7696">MKYLILSYILNVQYSFQKLLNYEELGGQNLRLVYGYRIKYGRLAREKNSSPNDQVLGLEEGIGMAY</sequence>
<protein>
    <submittedName>
        <fullName evidence="2">Uncharacterized protein</fullName>
    </submittedName>
</protein>
<accession>A0A0K0G5K8</accession>
<evidence type="ECO:0000313" key="2">
    <source>
        <dbReference type="WBParaSite" id="SVE_2002600.1"/>
    </source>
</evidence>
<reference evidence="1" key="1">
    <citation type="submission" date="2014-07" db="EMBL/GenBank/DDBJ databases">
        <authorList>
            <person name="Martin A.A"/>
            <person name="De Silva N."/>
        </authorList>
    </citation>
    <scope>NUCLEOTIDE SEQUENCE</scope>
</reference>
<dbReference type="AlphaFoldDB" id="A0A0K0G5K8"/>
<organism evidence="1 2">
    <name type="scientific">Strongyloides venezuelensis</name>
    <name type="common">Threadworm</name>
    <dbReference type="NCBI Taxonomy" id="75913"/>
    <lineage>
        <taxon>Eukaryota</taxon>
        <taxon>Metazoa</taxon>
        <taxon>Ecdysozoa</taxon>
        <taxon>Nematoda</taxon>
        <taxon>Chromadorea</taxon>
        <taxon>Rhabditida</taxon>
        <taxon>Tylenchina</taxon>
        <taxon>Panagrolaimomorpha</taxon>
        <taxon>Strongyloidoidea</taxon>
        <taxon>Strongyloididae</taxon>
        <taxon>Strongyloides</taxon>
    </lineage>
</organism>
<evidence type="ECO:0000313" key="1">
    <source>
        <dbReference type="Proteomes" id="UP000035680"/>
    </source>
</evidence>
<reference evidence="2" key="2">
    <citation type="submission" date="2015-08" db="UniProtKB">
        <authorList>
            <consortium name="WormBaseParasite"/>
        </authorList>
    </citation>
    <scope>IDENTIFICATION</scope>
</reference>
<keyword evidence="1" id="KW-1185">Reference proteome</keyword>
<name>A0A0K0G5K8_STRVS</name>